<sequence length="146" mass="16390">MISFFKPLTCAFLGFGGATGLVYGGHRVFAPPQPEYSLGSKYCLKDRSHVCVIFGNFGDEYRTPGIWIDPGTSQAVQEIAEESHLGYHEIKDVVPKLFAEHPRLEAFLRSKMKEYQSKGCTYTNKQGQKTDGSGLTLWREMNCTKN</sequence>
<accession>I7CIH6</accession>
<reference evidence="2" key="2">
    <citation type="submission" date="2012-07" db="EMBL/GenBank/DDBJ databases">
        <title>Complete genome sequence of 'Candidatus Mycoplasma haemolamae'.</title>
        <authorList>
            <person name="Guimaraes A.M.S."/>
            <person name="Toth B."/>
            <person name="Santos A.P."/>
            <person name="Nascimento N.C."/>
            <person name="Sojka J.E."/>
            <person name="Messick J.B."/>
        </authorList>
    </citation>
    <scope>NUCLEOTIDE SEQUENCE [LARGE SCALE GENOMIC DNA]</scope>
    <source>
        <strain evidence="2">Purdue</strain>
    </source>
</reference>
<gene>
    <name evidence="1" type="ordered locus">MHLP_00420</name>
</gene>
<dbReference type="KEGG" id="mhl:MHLP_00420"/>
<dbReference type="STRING" id="1212765.MHLP_00420"/>
<proteinExistence type="predicted"/>
<organism evidence="1 2">
    <name type="scientific">Mycoplasma haematolamae (strain Purdue)</name>
    <dbReference type="NCBI Taxonomy" id="1212765"/>
    <lineage>
        <taxon>Bacteria</taxon>
        <taxon>Bacillati</taxon>
        <taxon>Mycoplasmatota</taxon>
        <taxon>Mollicutes</taxon>
        <taxon>Mycoplasmataceae</taxon>
        <taxon>Mycoplasma</taxon>
    </lineage>
</organism>
<reference evidence="1 2" key="1">
    <citation type="journal article" date="2012" name="J. Bacteriol.">
        <title>Genome Sequence of "Candidatus Mycoplasma haemolamae" Strain Purdue, a Red Blood Cell Pathogen of Alpacas (Vicugna pacos) and Llamas (Lama glama).</title>
        <authorList>
            <person name="Guimaraes A.M."/>
            <person name="Toth B."/>
            <person name="Santos A.P."/>
            <person name="do Nascimento N.C."/>
            <person name="Kritchevsky J.E."/>
            <person name="Messick J.B."/>
        </authorList>
    </citation>
    <scope>NUCLEOTIDE SEQUENCE [LARGE SCALE GENOMIC DNA]</scope>
    <source>
        <strain evidence="1 2">Purdue</strain>
    </source>
</reference>
<dbReference type="HOGENOM" id="CLU_147348_0_0_14"/>
<protein>
    <submittedName>
        <fullName evidence="1">Uncharacterized protein</fullName>
    </submittedName>
</protein>
<evidence type="ECO:0000313" key="2">
    <source>
        <dbReference type="Proteomes" id="UP000006502"/>
    </source>
</evidence>
<keyword evidence="2" id="KW-1185">Reference proteome</keyword>
<dbReference type="EMBL" id="CP003731">
    <property type="protein sequence ID" value="AFO51664.1"/>
    <property type="molecule type" value="Genomic_DNA"/>
</dbReference>
<name>I7CIH6_MYCHA</name>
<dbReference type="PATRIC" id="fig|1212765.3.peg.97"/>
<dbReference type="Proteomes" id="UP000006502">
    <property type="component" value="Chromosome"/>
</dbReference>
<dbReference type="AlphaFoldDB" id="I7CIH6"/>
<evidence type="ECO:0000313" key="1">
    <source>
        <dbReference type="EMBL" id="AFO51664.1"/>
    </source>
</evidence>